<keyword evidence="5" id="KW-1185">Reference proteome</keyword>
<dbReference type="GO" id="GO:0008270">
    <property type="term" value="F:zinc ion binding"/>
    <property type="evidence" value="ECO:0007669"/>
    <property type="project" value="UniProtKB-KW"/>
</dbReference>
<dbReference type="SUPFAM" id="SSF57756">
    <property type="entry name" value="Retrovirus zinc finger-like domains"/>
    <property type="match status" value="1"/>
</dbReference>
<keyword evidence="1" id="KW-0863">Zinc-finger</keyword>
<name>A0A9P0AGJ6_BEMTA</name>
<dbReference type="Proteomes" id="UP001152759">
    <property type="component" value="Chromosome 8"/>
</dbReference>
<reference evidence="4" key="1">
    <citation type="submission" date="2021-12" db="EMBL/GenBank/DDBJ databases">
        <authorList>
            <person name="King R."/>
        </authorList>
    </citation>
    <scope>NUCLEOTIDE SEQUENCE</scope>
</reference>
<evidence type="ECO:0000313" key="4">
    <source>
        <dbReference type="EMBL" id="CAH0394095.1"/>
    </source>
</evidence>
<evidence type="ECO:0000259" key="3">
    <source>
        <dbReference type="PROSITE" id="PS50158"/>
    </source>
</evidence>
<proteinExistence type="predicted"/>
<dbReference type="GO" id="GO:0003676">
    <property type="term" value="F:nucleic acid binding"/>
    <property type="evidence" value="ECO:0007669"/>
    <property type="project" value="InterPro"/>
</dbReference>
<keyword evidence="1" id="KW-0479">Metal-binding</keyword>
<protein>
    <recommendedName>
        <fullName evidence="3">CCHC-type domain-containing protein</fullName>
    </recommendedName>
</protein>
<organism evidence="4 5">
    <name type="scientific">Bemisia tabaci</name>
    <name type="common">Sweetpotato whitefly</name>
    <name type="synonym">Aleurodes tabaci</name>
    <dbReference type="NCBI Taxonomy" id="7038"/>
    <lineage>
        <taxon>Eukaryota</taxon>
        <taxon>Metazoa</taxon>
        <taxon>Ecdysozoa</taxon>
        <taxon>Arthropoda</taxon>
        <taxon>Hexapoda</taxon>
        <taxon>Insecta</taxon>
        <taxon>Pterygota</taxon>
        <taxon>Neoptera</taxon>
        <taxon>Paraneoptera</taxon>
        <taxon>Hemiptera</taxon>
        <taxon>Sternorrhyncha</taxon>
        <taxon>Aleyrodoidea</taxon>
        <taxon>Aleyrodidae</taxon>
        <taxon>Aleyrodinae</taxon>
        <taxon>Bemisia</taxon>
    </lineage>
</organism>
<dbReference type="InterPro" id="IPR001878">
    <property type="entry name" value="Znf_CCHC"/>
</dbReference>
<gene>
    <name evidence="4" type="ORF">BEMITA_LOCUS12432</name>
</gene>
<accession>A0A9P0AGJ6</accession>
<evidence type="ECO:0000256" key="2">
    <source>
        <dbReference type="SAM" id="MobiDB-lite"/>
    </source>
</evidence>
<feature type="domain" description="CCHC-type" evidence="3">
    <location>
        <begin position="231"/>
        <end position="246"/>
    </location>
</feature>
<evidence type="ECO:0000313" key="5">
    <source>
        <dbReference type="Proteomes" id="UP001152759"/>
    </source>
</evidence>
<dbReference type="SMART" id="SM00343">
    <property type="entry name" value="ZnF_C2HC"/>
    <property type="match status" value="2"/>
</dbReference>
<feature type="region of interest" description="Disordered" evidence="2">
    <location>
        <begin position="293"/>
        <end position="325"/>
    </location>
</feature>
<keyword evidence="1" id="KW-0862">Zinc</keyword>
<sequence>MLTEKTAEKIFKETSTKLELRDSKEKIQKSFKQNIINKDDNIVKIQTSIEGKTGIETMKVVGGVLHKFPELTVTARQYSNAVILGGPINQMKVIEKSLEKEDVQTKTLKPPGTFFQINYVDDEISTEQIHHHLYAKNIKGLPGWTEEKVKESMTILNDSKSSRKANNRENTNRRVVLRATNGLEKFLASKSKVYLGYSNCPIFPTVVVSPCVKCGSVFHNTKACEEEKEICWSCGNPDHKRKDCKEKNTPKCLNCIREGNKETKHYLLDEKKCIIYRKALERAKRIAGMLERTEETPVTSKEGSFHHRQFQQLDSMETGDNESSC</sequence>
<evidence type="ECO:0000256" key="1">
    <source>
        <dbReference type="PROSITE-ProRule" id="PRU00047"/>
    </source>
</evidence>
<dbReference type="Gene3D" id="4.10.60.10">
    <property type="entry name" value="Zinc finger, CCHC-type"/>
    <property type="match status" value="1"/>
</dbReference>
<dbReference type="PROSITE" id="PS50158">
    <property type="entry name" value="ZF_CCHC"/>
    <property type="match status" value="1"/>
</dbReference>
<dbReference type="EMBL" id="OU963869">
    <property type="protein sequence ID" value="CAH0394095.1"/>
    <property type="molecule type" value="Genomic_DNA"/>
</dbReference>
<dbReference type="AlphaFoldDB" id="A0A9P0AGJ6"/>
<dbReference type="InterPro" id="IPR036875">
    <property type="entry name" value="Znf_CCHC_sf"/>
</dbReference>